<reference evidence="3 4" key="1">
    <citation type="submission" date="2024-09" db="EMBL/GenBank/DDBJ databases">
        <title>Rethinking Asexuality: The Enigmatic Case of Functional Sexual Genes in Lepraria (Stereocaulaceae).</title>
        <authorList>
            <person name="Doellman M."/>
            <person name="Sun Y."/>
            <person name="Barcenas-Pena A."/>
            <person name="Lumbsch H.T."/>
            <person name="Grewe F."/>
        </authorList>
    </citation>
    <scope>NUCLEOTIDE SEQUENCE [LARGE SCALE GENOMIC DNA]</scope>
    <source>
        <strain evidence="3 4">Mercado 3170</strain>
    </source>
</reference>
<dbReference type="InterPro" id="IPR036691">
    <property type="entry name" value="Endo/exonu/phosph_ase_sf"/>
</dbReference>
<protein>
    <recommendedName>
        <fullName evidence="2">Endonuclease/exonuclease/phosphatase domain-containing protein</fullName>
    </recommendedName>
</protein>
<dbReference type="InterPro" id="IPR005135">
    <property type="entry name" value="Endo/exonuclease/phosphatase"/>
</dbReference>
<dbReference type="EMBL" id="JBEFKJ010000057">
    <property type="protein sequence ID" value="KAL2036666.1"/>
    <property type="molecule type" value="Genomic_DNA"/>
</dbReference>
<feature type="domain" description="Endonuclease/exonuclease/phosphatase" evidence="2">
    <location>
        <begin position="10"/>
        <end position="94"/>
    </location>
</feature>
<sequence length="215" mass="23759">MHLPTEKTLNLHKIYNQPAETSVAELVEIIAERPGDEHVALGDFNLYHPIWGGEGTKVDADAEELIAALATHGMVQLLEQGTGLADQMISCIIDERVDVDSDHYPIATLLNTSTTRAERTARRNWGKTDEKVLWEEIEAAIEDSVYLTREEHYNPASQGSPPVRGAGYEPSLSTRRAKRLLLQDHTAPNLALHTYSTRPRGLNRPAGSFQPAATS</sequence>
<evidence type="ECO:0000313" key="4">
    <source>
        <dbReference type="Proteomes" id="UP001590950"/>
    </source>
</evidence>
<feature type="region of interest" description="Disordered" evidence="1">
    <location>
        <begin position="190"/>
        <end position="215"/>
    </location>
</feature>
<evidence type="ECO:0000313" key="3">
    <source>
        <dbReference type="EMBL" id="KAL2036666.1"/>
    </source>
</evidence>
<dbReference type="Proteomes" id="UP001590950">
    <property type="component" value="Unassembled WGS sequence"/>
</dbReference>
<dbReference type="Gene3D" id="3.60.10.10">
    <property type="entry name" value="Endonuclease/exonuclease/phosphatase"/>
    <property type="match status" value="1"/>
</dbReference>
<evidence type="ECO:0000256" key="1">
    <source>
        <dbReference type="SAM" id="MobiDB-lite"/>
    </source>
</evidence>
<evidence type="ECO:0000259" key="2">
    <source>
        <dbReference type="Pfam" id="PF14529"/>
    </source>
</evidence>
<name>A0ABR3ZVK5_9LECA</name>
<organism evidence="3 4">
    <name type="scientific">Stereocaulon virgatum</name>
    <dbReference type="NCBI Taxonomy" id="373712"/>
    <lineage>
        <taxon>Eukaryota</taxon>
        <taxon>Fungi</taxon>
        <taxon>Dikarya</taxon>
        <taxon>Ascomycota</taxon>
        <taxon>Pezizomycotina</taxon>
        <taxon>Lecanoromycetes</taxon>
        <taxon>OSLEUM clade</taxon>
        <taxon>Lecanoromycetidae</taxon>
        <taxon>Lecanorales</taxon>
        <taxon>Lecanorineae</taxon>
        <taxon>Stereocaulaceae</taxon>
        <taxon>Stereocaulon</taxon>
    </lineage>
</organism>
<accession>A0ABR3ZVK5</accession>
<dbReference type="Pfam" id="PF14529">
    <property type="entry name" value="Exo_endo_phos_2"/>
    <property type="match status" value="1"/>
</dbReference>
<dbReference type="SUPFAM" id="SSF56219">
    <property type="entry name" value="DNase I-like"/>
    <property type="match status" value="1"/>
</dbReference>
<keyword evidence="4" id="KW-1185">Reference proteome</keyword>
<comment type="caution">
    <text evidence="3">The sequence shown here is derived from an EMBL/GenBank/DDBJ whole genome shotgun (WGS) entry which is preliminary data.</text>
</comment>
<proteinExistence type="predicted"/>
<gene>
    <name evidence="3" type="ORF">N7G274_010616</name>
</gene>